<dbReference type="EMBL" id="RPHB01000001">
    <property type="protein sequence ID" value="MBW3466782.1"/>
    <property type="molecule type" value="Genomic_DNA"/>
</dbReference>
<evidence type="ECO:0000313" key="4">
    <source>
        <dbReference type="Proteomes" id="UP000727490"/>
    </source>
</evidence>
<dbReference type="GO" id="GO:0072344">
    <property type="term" value="P:rescue of stalled ribosome"/>
    <property type="evidence" value="ECO:0007669"/>
    <property type="project" value="TreeGrafter"/>
</dbReference>
<dbReference type="PROSITE" id="PS00745">
    <property type="entry name" value="RF_PROK_I"/>
    <property type="match status" value="1"/>
</dbReference>
<dbReference type="AlphaFoldDB" id="A0A951MBG1"/>
<keyword evidence="3" id="KW-0378">Hydrolase</keyword>
<dbReference type="RefSeq" id="WP_219286931.1">
    <property type="nucleotide sequence ID" value="NZ_RPHB01000001.1"/>
</dbReference>
<proteinExistence type="predicted"/>
<name>A0A951MBG1_9BACT</name>
<evidence type="ECO:0000313" key="3">
    <source>
        <dbReference type="EMBL" id="MBW3466782.1"/>
    </source>
</evidence>
<sequence>MHIREKIKSAFLDTELDFQASRSSGPGGQNVNKVNSKVTLRFSVNDSTLLTQEEKEIIANKLAHKITNEGELVIQVDEKRSQLKNKEIAKRRFYDFLKEAFRQKKIRKATRPSKAVKEKRLKSKKIQSEKKKNRKVDW</sequence>
<evidence type="ECO:0000256" key="1">
    <source>
        <dbReference type="SAM" id="MobiDB-lite"/>
    </source>
</evidence>
<keyword evidence="4" id="KW-1185">Reference proteome</keyword>
<feature type="compositionally biased region" description="Basic and acidic residues" evidence="1">
    <location>
        <begin position="126"/>
        <end position="138"/>
    </location>
</feature>
<feature type="domain" description="Prokaryotic-type class I peptide chain release factors" evidence="2">
    <location>
        <begin position="22"/>
        <end position="38"/>
    </location>
</feature>
<dbReference type="EC" id="3.1.1.29" evidence="3"/>
<dbReference type="PANTHER" id="PTHR47814:SF1">
    <property type="entry name" value="PEPTIDYL-TRNA HYDROLASE ARFB"/>
    <property type="match status" value="1"/>
</dbReference>
<dbReference type="InterPro" id="IPR000352">
    <property type="entry name" value="Pep_chain_release_fac_I"/>
</dbReference>
<reference evidence="3 4" key="1">
    <citation type="journal article" date="2020" name="Syst. Appl. Microbiol.">
        <title>Arthrospiribacter ruber gen. nov., sp. nov., a novel bacterium isolated from Arthrospira cultures.</title>
        <authorList>
            <person name="Waleron M."/>
            <person name="Misztak A."/>
            <person name="Waleron M.M."/>
            <person name="Furmaniak M."/>
            <person name="Mrozik A."/>
            <person name="Waleron K."/>
        </authorList>
    </citation>
    <scope>NUCLEOTIDE SEQUENCE [LARGE SCALE GENOMIC DNA]</scope>
    <source>
        <strain evidence="3 4">DPMB0001</strain>
    </source>
</reference>
<dbReference type="NCBIfam" id="NF006718">
    <property type="entry name" value="PRK09256.1"/>
    <property type="match status" value="1"/>
</dbReference>
<evidence type="ECO:0000259" key="2">
    <source>
        <dbReference type="PROSITE" id="PS00745"/>
    </source>
</evidence>
<dbReference type="Proteomes" id="UP000727490">
    <property type="component" value="Unassembled WGS sequence"/>
</dbReference>
<accession>A0A951MBG1</accession>
<feature type="region of interest" description="Disordered" evidence="1">
    <location>
        <begin position="107"/>
        <end position="138"/>
    </location>
</feature>
<dbReference type="GO" id="GO:0043022">
    <property type="term" value="F:ribosome binding"/>
    <property type="evidence" value="ECO:0007669"/>
    <property type="project" value="TreeGrafter"/>
</dbReference>
<dbReference type="PANTHER" id="PTHR47814">
    <property type="entry name" value="PEPTIDYL-TRNA HYDROLASE ARFB"/>
    <property type="match status" value="1"/>
</dbReference>
<gene>
    <name evidence="3" type="ORF">EGN73_02985</name>
</gene>
<comment type="caution">
    <text evidence="3">The sequence shown here is derived from an EMBL/GenBank/DDBJ whole genome shotgun (WGS) entry which is preliminary data.</text>
</comment>
<dbReference type="GO" id="GO:0003747">
    <property type="term" value="F:translation release factor activity"/>
    <property type="evidence" value="ECO:0007669"/>
    <property type="project" value="InterPro"/>
</dbReference>
<dbReference type="GO" id="GO:0004045">
    <property type="term" value="F:peptidyl-tRNA hydrolase activity"/>
    <property type="evidence" value="ECO:0007669"/>
    <property type="project" value="UniProtKB-EC"/>
</dbReference>
<protein>
    <submittedName>
        <fullName evidence="3">Aminoacyl-tRNA hydrolase</fullName>
        <ecNumber evidence="3">3.1.1.29</ecNumber>
    </submittedName>
</protein>
<organism evidence="3 4">
    <name type="scientific">Arthrospiribacter ruber</name>
    <dbReference type="NCBI Taxonomy" id="2487934"/>
    <lineage>
        <taxon>Bacteria</taxon>
        <taxon>Pseudomonadati</taxon>
        <taxon>Bacteroidota</taxon>
        <taxon>Cytophagia</taxon>
        <taxon>Cytophagales</taxon>
        <taxon>Cyclobacteriaceae</taxon>
        <taxon>Arthrospiribacter</taxon>
    </lineage>
</organism>
<dbReference type="Pfam" id="PF00472">
    <property type="entry name" value="RF-1"/>
    <property type="match status" value="1"/>
</dbReference>